<dbReference type="PANTHER" id="PTHR47970:SF12">
    <property type="entry name" value="KINESIN FAMILY MEMBER 11"/>
    <property type="match status" value="1"/>
</dbReference>
<evidence type="ECO:0000256" key="5">
    <source>
        <dbReference type="PROSITE-ProRule" id="PRU00283"/>
    </source>
</evidence>
<gene>
    <name evidence="9" type="ORF">FCC1311_050562</name>
</gene>
<keyword evidence="3" id="KW-0505">Motor protein</keyword>
<evidence type="ECO:0000256" key="1">
    <source>
        <dbReference type="ARBA" id="ARBA00004245"/>
    </source>
</evidence>
<accession>A0A2R5GE32</accession>
<evidence type="ECO:0000313" key="9">
    <source>
        <dbReference type="EMBL" id="GBG28835.1"/>
    </source>
</evidence>
<feature type="domain" description="Kinesin motor" evidence="8">
    <location>
        <begin position="1"/>
        <end position="304"/>
    </location>
</feature>
<keyword evidence="4" id="KW-0206">Cytoskeleton</keyword>
<dbReference type="AlphaFoldDB" id="A0A2R5GE32"/>
<evidence type="ECO:0000256" key="7">
    <source>
        <dbReference type="SAM" id="MobiDB-lite"/>
    </source>
</evidence>
<dbReference type="SUPFAM" id="SSF52540">
    <property type="entry name" value="P-loop containing nucleoside triphosphate hydrolases"/>
    <property type="match status" value="1"/>
</dbReference>
<keyword evidence="2" id="KW-0963">Cytoplasm</keyword>
<evidence type="ECO:0000313" key="10">
    <source>
        <dbReference type="Proteomes" id="UP000241890"/>
    </source>
</evidence>
<dbReference type="GO" id="GO:0008574">
    <property type="term" value="F:plus-end-directed microtubule motor activity"/>
    <property type="evidence" value="ECO:0007669"/>
    <property type="project" value="TreeGrafter"/>
</dbReference>
<comment type="caution">
    <text evidence="5">Lacks conserved residue(s) required for the propagation of feature annotation.</text>
</comment>
<feature type="coiled-coil region" evidence="6">
    <location>
        <begin position="763"/>
        <end position="818"/>
    </location>
</feature>
<feature type="region of interest" description="Disordered" evidence="7">
    <location>
        <begin position="866"/>
        <end position="950"/>
    </location>
</feature>
<evidence type="ECO:0000256" key="6">
    <source>
        <dbReference type="SAM" id="Coils"/>
    </source>
</evidence>
<dbReference type="GO" id="GO:0005876">
    <property type="term" value="C:spindle microtubule"/>
    <property type="evidence" value="ECO:0007669"/>
    <property type="project" value="TreeGrafter"/>
</dbReference>
<comment type="caution">
    <text evidence="9">The sequence shown here is derived from an EMBL/GenBank/DDBJ whole genome shotgun (WGS) entry which is preliminary data.</text>
</comment>
<dbReference type="GO" id="GO:0072686">
    <property type="term" value="C:mitotic spindle"/>
    <property type="evidence" value="ECO:0007669"/>
    <property type="project" value="TreeGrafter"/>
</dbReference>
<evidence type="ECO:0000256" key="2">
    <source>
        <dbReference type="ARBA" id="ARBA00022490"/>
    </source>
</evidence>
<feature type="coiled-coil region" evidence="6">
    <location>
        <begin position="437"/>
        <end position="556"/>
    </location>
</feature>
<proteinExistence type="inferred from homology"/>
<reference evidence="9 10" key="1">
    <citation type="submission" date="2017-12" db="EMBL/GenBank/DDBJ databases">
        <title>Sequencing, de novo assembly and annotation of complete genome of a new Thraustochytrid species, strain FCC1311.</title>
        <authorList>
            <person name="Sedici K."/>
            <person name="Godart F."/>
            <person name="Aiese Cigliano R."/>
            <person name="Sanseverino W."/>
            <person name="Barakat M."/>
            <person name="Ortet P."/>
            <person name="Marechal E."/>
            <person name="Cagnac O."/>
            <person name="Amato A."/>
        </authorList>
    </citation>
    <scope>NUCLEOTIDE SEQUENCE [LARGE SCALE GENOMIC DNA]</scope>
</reference>
<dbReference type="PANTHER" id="PTHR47970">
    <property type="entry name" value="KINESIN-LIKE PROTEIN KIF11"/>
    <property type="match status" value="1"/>
</dbReference>
<keyword evidence="10" id="KW-1185">Reference proteome</keyword>
<dbReference type="GO" id="GO:0090307">
    <property type="term" value="P:mitotic spindle assembly"/>
    <property type="evidence" value="ECO:0007669"/>
    <property type="project" value="TreeGrafter"/>
</dbReference>
<dbReference type="Gene3D" id="3.40.850.10">
    <property type="entry name" value="Kinesin motor domain"/>
    <property type="match status" value="1"/>
</dbReference>
<evidence type="ECO:0000256" key="4">
    <source>
        <dbReference type="ARBA" id="ARBA00023212"/>
    </source>
</evidence>
<dbReference type="InterPro" id="IPR001752">
    <property type="entry name" value="Kinesin_motor_dom"/>
</dbReference>
<feature type="region of interest" description="Disordered" evidence="7">
    <location>
        <begin position="353"/>
        <end position="414"/>
    </location>
</feature>
<comment type="subcellular location">
    <subcellularLocation>
        <location evidence="1">Cytoplasm</location>
        <location evidence="1">Cytoskeleton</location>
    </subcellularLocation>
</comment>
<dbReference type="Pfam" id="PF00225">
    <property type="entry name" value="Kinesin"/>
    <property type="match status" value="1"/>
</dbReference>
<sequence>MNVEVLVRLVAGPRSKRRGSRVGDDASLLSDDLLHDEFKEDQASSTALQSGFKVFDVDAVHEVPARVAESHAGAHMDNIFNNLVRPVVEESQRTQKTGLILMQGCAHRDDFAWMLRELVVTGLRMGGPHAAVRLSGTEIWNETTRDLISPETQEEHVLASKGSSVKVRAAEDVTGLVSLLQKRRKRMRGHKGFLSHLVVTLSWDDECSIDLVDLADPQGGEDKDQRNIKKSRLALEKVLSALNQPSTLARGGHVPFRDSKLTRVLQPTLLQPSRVVLVATVSDAEADSIGTLGTLEFCNNIRRSKRARRTSTISTASSHGFNGIMAGDVHSVAGSEYSKQSFSTLCSSDGKPLGMTIDESRDATAGPSDGSSHGGRSSRRSSRMCSTAAASRRRSTGDMRTSAEPGDSFGQLQRDNRAKARLINILASETVGKGDAIKSLVQESRDKQQALELAQEELAAQREIILQMRGQIEEQQLQIEQLQEHGRRISVRSASSETAALSAHRELEDRVAAMQKENEILVAQAATAAEEFTTKLQRQSVEIEALRADLGLAKAEEANVRIQHDAELSALQEAFKEEKTGLKREAINLAHEVCTLEKDHDRFQIEAAASARAALCAEMRAVGEARAWALRARCIRQGAVLLLKAALRSHDILRSDLRTALGAAATFRLAAALGGAGAGAPKTETSATSEEHDLQADLQNQINRLETALRERDATIDSLEAFLLSPPSTPFGGGVQSLQSFQDGGFVESPDVRGGASEDWAEIARLRAELEAARLRSDRAQDDKQRVLEALEHKNGTISQLSAERNTLAEEKDKIMREAFKIVAWLQGEDDRKSKLLASLLKESGNAQSGGIVSLAPLLNPFSVQPCEREDSASRADQDQGQSKSPGEEHDCERSVEEKCHQDEQEDQLATSTDQQLSDDDEFSTPPAPPTPVYRPSRALPMPSPLASLD</sequence>
<dbReference type="SMART" id="SM00129">
    <property type="entry name" value="KISc"/>
    <property type="match status" value="1"/>
</dbReference>
<dbReference type="InParanoid" id="A0A2R5GE32"/>
<dbReference type="InterPro" id="IPR027417">
    <property type="entry name" value="P-loop_NTPase"/>
</dbReference>
<dbReference type="GO" id="GO:0051231">
    <property type="term" value="P:spindle elongation"/>
    <property type="evidence" value="ECO:0007669"/>
    <property type="project" value="TreeGrafter"/>
</dbReference>
<evidence type="ECO:0000259" key="8">
    <source>
        <dbReference type="PROSITE" id="PS50067"/>
    </source>
</evidence>
<dbReference type="GO" id="GO:0007018">
    <property type="term" value="P:microtubule-based movement"/>
    <property type="evidence" value="ECO:0007669"/>
    <property type="project" value="InterPro"/>
</dbReference>
<feature type="compositionally biased region" description="Basic and acidic residues" evidence="7">
    <location>
        <begin position="867"/>
        <end position="878"/>
    </location>
</feature>
<evidence type="ECO:0000256" key="3">
    <source>
        <dbReference type="ARBA" id="ARBA00023175"/>
    </source>
</evidence>
<keyword evidence="6" id="KW-0175">Coiled coil</keyword>
<dbReference type="GO" id="GO:0005524">
    <property type="term" value="F:ATP binding"/>
    <property type="evidence" value="ECO:0007669"/>
    <property type="project" value="InterPro"/>
</dbReference>
<dbReference type="InterPro" id="IPR047149">
    <property type="entry name" value="KIF11-like"/>
</dbReference>
<dbReference type="GO" id="GO:0008017">
    <property type="term" value="F:microtubule binding"/>
    <property type="evidence" value="ECO:0007669"/>
    <property type="project" value="InterPro"/>
</dbReference>
<dbReference type="PROSITE" id="PS50067">
    <property type="entry name" value="KINESIN_MOTOR_2"/>
    <property type="match status" value="1"/>
</dbReference>
<feature type="compositionally biased region" description="Basic and acidic residues" evidence="7">
    <location>
        <begin position="886"/>
        <end position="903"/>
    </location>
</feature>
<dbReference type="Proteomes" id="UP000241890">
    <property type="component" value="Unassembled WGS sequence"/>
</dbReference>
<organism evidence="9 10">
    <name type="scientific">Hondaea fermentalgiana</name>
    <dbReference type="NCBI Taxonomy" id="2315210"/>
    <lineage>
        <taxon>Eukaryota</taxon>
        <taxon>Sar</taxon>
        <taxon>Stramenopiles</taxon>
        <taxon>Bigyra</taxon>
        <taxon>Labyrinthulomycetes</taxon>
        <taxon>Thraustochytrida</taxon>
        <taxon>Thraustochytriidae</taxon>
        <taxon>Hondaea</taxon>
    </lineage>
</organism>
<protein>
    <submittedName>
        <fullName evidence="9">Kinesin-like protein</fullName>
    </submittedName>
</protein>
<dbReference type="InterPro" id="IPR036961">
    <property type="entry name" value="Kinesin_motor_dom_sf"/>
</dbReference>
<comment type="similarity">
    <text evidence="5">Belongs to the TRAFAC class myosin-kinesin ATPase superfamily. Kinesin family.</text>
</comment>
<name>A0A2R5GE32_9STRA</name>
<dbReference type="EMBL" id="BEYU01000049">
    <property type="protein sequence ID" value="GBG28835.1"/>
    <property type="molecule type" value="Genomic_DNA"/>
</dbReference>